<evidence type="ECO:0000256" key="3">
    <source>
        <dbReference type="ARBA" id="ARBA00022741"/>
    </source>
</evidence>
<proteinExistence type="predicted"/>
<organism evidence="7 8">
    <name type="scientific">Soehngenia longivitae</name>
    <dbReference type="NCBI Taxonomy" id="2562294"/>
    <lineage>
        <taxon>Bacteria</taxon>
        <taxon>Bacillati</taxon>
        <taxon>Bacillota</taxon>
        <taxon>Tissierellia</taxon>
        <taxon>Tissierellales</taxon>
        <taxon>Tissierellaceae</taxon>
        <taxon>Soehngenia</taxon>
    </lineage>
</organism>
<evidence type="ECO:0000313" key="8">
    <source>
        <dbReference type="Proteomes" id="UP000298381"/>
    </source>
</evidence>
<sequence>MVLREKDYYEKDYLNIAEKVKNSSAIYKGKPVPFTYNPMFFTKEDEENIKYIMEYMMKICDKVTYEYIKNAEFRKRFLFPKEIEELILLENPYDVNIPIARFDMFYKDNDNFKFCELNTDGSSAMNEDNTIARILLESKAMEDFKNGKEFINRELIDKWVDESLKLYEKARFREGNPNVAIVDFKESATIYEFIEFKKAYERRGLKAFIVDPRDLVYRDEKLYYDNTRIDLIYRRIVTFELIEKFSEAEAFIKAYKNKSVVTIGSLRSQVAHNKIFFKVLHDEDIRYLFEDEEIDFIKKHIPYTGIFGGEKRVFNEVLVNKDKYVIKPMDMNASQGVLIGRDLDSATWQKGLEKAFDNNYIYQEFVEPFEREFIVYEEGLKKKKLKYLVGAFLYNKKYAGMYTRVSENNLISGVKDYYTAANVIVK</sequence>
<evidence type="ECO:0000256" key="5">
    <source>
        <dbReference type="ARBA" id="ARBA00022842"/>
    </source>
</evidence>
<dbReference type="Gene3D" id="3.30.1490.270">
    <property type="match status" value="1"/>
</dbReference>
<dbReference type="AlphaFoldDB" id="A0A4Z0D9J2"/>
<evidence type="ECO:0000313" key="7">
    <source>
        <dbReference type="EMBL" id="TFZ41523.1"/>
    </source>
</evidence>
<keyword evidence="4" id="KW-0067">ATP-binding</keyword>
<dbReference type="OrthoDB" id="9771802at2"/>
<reference evidence="7 8" key="1">
    <citation type="submission" date="2019-03" db="EMBL/GenBank/DDBJ databases">
        <title>Draft genome sequence data and analysis of a Fermenting Bacterium, Soehngenia longevitae strain 1933PT, isolated from petroleum reservoir in Azerbaijan.</title>
        <authorList>
            <person name="Grouzdev D.S."/>
            <person name="Bidzhieva S.K."/>
            <person name="Sokolova D.S."/>
            <person name="Tourova T.P."/>
            <person name="Poltaraus A.B."/>
            <person name="Nazina T.N."/>
        </authorList>
    </citation>
    <scope>NUCLEOTIDE SEQUENCE [LARGE SCALE GENOMIC DNA]</scope>
    <source>
        <strain evidence="7 8">1933P</strain>
    </source>
</reference>
<comment type="caution">
    <text evidence="7">The sequence shown here is derived from an EMBL/GenBank/DDBJ whole genome shotgun (WGS) entry which is preliminary data.</text>
</comment>
<evidence type="ECO:0000256" key="4">
    <source>
        <dbReference type="ARBA" id="ARBA00022840"/>
    </source>
</evidence>
<dbReference type="Pfam" id="PF03738">
    <property type="entry name" value="GSP_synth"/>
    <property type="match status" value="1"/>
</dbReference>
<name>A0A4Z0D9J2_9FIRM</name>
<accession>A0A4Z0D9J2</accession>
<dbReference type="InterPro" id="IPR005494">
    <property type="entry name" value="GSPS_pre-ATP-grasp-like_dom"/>
</dbReference>
<dbReference type="SUPFAM" id="SSF56059">
    <property type="entry name" value="Glutathione synthetase ATP-binding domain-like"/>
    <property type="match status" value="1"/>
</dbReference>
<feature type="domain" description="Glutathionylspermidine synthase pre-ATP-grasp-like" evidence="6">
    <location>
        <begin position="41"/>
        <end position="411"/>
    </location>
</feature>
<protein>
    <recommendedName>
        <fullName evidence="6">Glutathionylspermidine synthase pre-ATP-grasp-like domain-containing protein</fullName>
    </recommendedName>
</protein>
<keyword evidence="1" id="KW-0436">Ligase</keyword>
<keyword evidence="2" id="KW-0479">Metal-binding</keyword>
<keyword evidence="5" id="KW-0460">Magnesium</keyword>
<dbReference type="Proteomes" id="UP000298381">
    <property type="component" value="Unassembled WGS sequence"/>
</dbReference>
<evidence type="ECO:0000259" key="6">
    <source>
        <dbReference type="Pfam" id="PF03738"/>
    </source>
</evidence>
<gene>
    <name evidence="7" type="ORF">E4100_01965</name>
</gene>
<dbReference type="EMBL" id="SRIB01000002">
    <property type="protein sequence ID" value="TFZ41523.1"/>
    <property type="molecule type" value="Genomic_DNA"/>
</dbReference>
<keyword evidence="3" id="KW-0547">Nucleotide-binding</keyword>
<evidence type="ECO:0000256" key="1">
    <source>
        <dbReference type="ARBA" id="ARBA00022598"/>
    </source>
</evidence>
<evidence type="ECO:0000256" key="2">
    <source>
        <dbReference type="ARBA" id="ARBA00022723"/>
    </source>
</evidence>
<keyword evidence="8" id="KW-1185">Reference proteome</keyword>